<name>A0A2W5NCT1_RHOSU</name>
<dbReference type="EMBL" id="QFPW01000005">
    <property type="protein sequence ID" value="PZQ50049.1"/>
    <property type="molecule type" value="Genomic_DNA"/>
</dbReference>
<reference evidence="1 2" key="1">
    <citation type="submission" date="2017-08" db="EMBL/GenBank/DDBJ databases">
        <title>Infants hospitalized years apart are colonized by the same room-sourced microbial strains.</title>
        <authorList>
            <person name="Brooks B."/>
            <person name="Olm M.R."/>
            <person name="Firek B.A."/>
            <person name="Baker R."/>
            <person name="Thomas B.C."/>
            <person name="Morowitz M.J."/>
            <person name="Banfield J.F."/>
        </authorList>
    </citation>
    <scope>NUCLEOTIDE SEQUENCE [LARGE SCALE GENOMIC DNA]</scope>
    <source>
        <strain evidence="1">S2_005_002_R2_34</strain>
    </source>
</reference>
<dbReference type="AlphaFoldDB" id="A0A2W5NCT1"/>
<gene>
    <name evidence="1" type="ORF">DI556_08215</name>
</gene>
<protein>
    <submittedName>
        <fullName evidence="1">Uncharacterized protein</fullName>
    </submittedName>
</protein>
<accession>A0A2W5NCT1</accession>
<proteinExistence type="predicted"/>
<dbReference type="Proteomes" id="UP000249185">
    <property type="component" value="Unassembled WGS sequence"/>
</dbReference>
<organism evidence="1 2">
    <name type="scientific">Rhodovulum sulfidophilum</name>
    <name type="common">Rhodobacter sulfidophilus</name>
    <dbReference type="NCBI Taxonomy" id="35806"/>
    <lineage>
        <taxon>Bacteria</taxon>
        <taxon>Pseudomonadati</taxon>
        <taxon>Pseudomonadota</taxon>
        <taxon>Alphaproteobacteria</taxon>
        <taxon>Rhodobacterales</taxon>
        <taxon>Paracoccaceae</taxon>
        <taxon>Rhodovulum</taxon>
    </lineage>
</organism>
<evidence type="ECO:0000313" key="2">
    <source>
        <dbReference type="Proteomes" id="UP000249185"/>
    </source>
</evidence>
<comment type="caution">
    <text evidence="1">The sequence shown here is derived from an EMBL/GenBank/DDBJ whole genome shotgun (WGS) entry which is preliminary data.</text>
</comment>
<evidence type="ECO:0000313" key="1">
    <source>
        <dbReference type="EMBL" id="PZQ50049.1"/>
    </source>
</evidence>
<sequence>MTGPIVEVSCAVARVGRRVYLVLRLEDVAGLAPEAMAPLGGEGTLILLAPGDAVLDFAWLGGGGAVGEHPEGEMRAGVAAAVAARLGGGVLPERSLLGGRIGSPHRFRFSPARPDWWRGTWMVRAADREDAAPGRPLGPPGLGRGFVAELILHGEIVLPRRAGPAGH</sequence>